<dbReference type="EMBL" id="BOVK01000078">
    <property type="protein sequence ID" value="GIQ71311.1"/>
    <property type="molecule type" value="Genomic_DNA"/>
</dbReference>
<name>A0A8J4H7R5_9BACL</name>
<proteinExistence type="predicted"/>
<comment type="caution">
    <text evidence="3">The sequence shown here is derived from an EMBL/GenBank/DDBJ whole genome shotgun (WGS) entry which is preliminary data.</text>
</comment>
<evidence type="ECO:0000313" key="3">
    <source>
        <dbReference type="EMBL" id="GIQ71311.1"/>
    </source>
</evidence>
<dbReference type="InterPro" id="IPR021416">
    <property type="entry name" value="DUF3048_N"/>
</dbReference>
<protein>
    <submittedName>
        <fullName evidence="3">Putative lipoprotein YerB</fullName>
    </submittedName>
</protein>
<dbReference type="InterPro" id="IPR023158">
    <property type="entry name" value="YerB-like_sf"/>
</dbReference>
<feature type="domain" description="DUF3048" evidence="2">
    <location>
        <begin position="226"/>
        <end position="333"/>
    </location>
</feature>
<dbReference type="Gene3D" id="3.50.90.10">
    <property type="entry name" value="YerB-like"/>
    <property type="match status" value="1"/>
</dbReference>
<evidence type="ECO:0000313" key="4">
    <source>
        <dbReference type="Proteomes" id="UP000677918"/>
    </source>
</evidence>
<dbReference type="RefSeq" id="WP_213414108.1">
    <property type="nucleotide sequence ID" value="NZ_BOVK01000078.1"/>
</dbReference>
<evidence type="ECO:0000259" key="2">
    <source>
        <dbReference type="Pfam" id="PF17479"/>
    </source>
</evidence>
<gene>
    <name evidence="3" type="primary">yerB</name>
    <name evidence="3" type="ORF">XYCOK13_41350</name>
</gene>
<dbReference type="AlphaFoldDB" id="A0A8J4H7R5"/>
<reference evidence="3" key="1">
    <citation type="submission" date="2021-04" db="EMBL/GenBank/DDBJ databases">
        <title>Draft genome sequence of Xylanibacillus composti strain K13.</title>
        <authorList>
            <person name="Uke A."/>
            <person name="Chhe C."/>
            <person name="Baramee S."/>
            <person name="Kosugi A."/>
        </authorList>
    </citation>
    <scope>NUCLEOTIDE SEQUENCE</scope>
    <source>
        <strain evidence="3">K13</strain>
    </source>
</reference>
<dbReference type="SUPFAM" id="SSF159774">
    <property type="entry name" value="YerB-like"/>
    <property type="match status" value="1"/>
</dbReference>
<organism evidence="3 4">
    <name type="scientific">Xylanibacillus composti</name>
    <dbReference type="NCBI Taxonomy" id="1572762"/>
    <lineage>
        <taxon>Bacteria</taxon>
        <taxon>Bacillati</taxon>
        <taxon>Bacillota</taxon>
        <taxon>Bacilli</taxon>
        <taxon>Bacillales</taxon>
        <taxon>Paenibacillaceae</taxon>
        <taxon>Xylanibacillus</taxon>
    </lineage>
</organism>
<feature type="domain" description="DUF3048" evidence="1">
    <location>
        <begin position="56"/>
        <end position="197"/>
    </location>
</feature>
<dbReference type="Pfam" id="PF17479">
    <property type="entry name" value="DUF3048_C"/>
    <property type="match status" value="1"/>
</dbReference>
<dbReference type="PROSITE" id="PS51257">
    <property type="entry name" value="PROKAR_LIPOPROTEIN"/>
    <property type="match status" value="1"/>
</dbReference>
<dbReference type="Pfam" id="PF11258">
    <property type="entry name" value="DUF3048"/>
    <property type="match status" value="1"/>
</dbReference>
<dbReference type="Proteomes" id="UP000677918">
    <property type="component" value="Unassembled WGS sequence"/>
</dbReference>
<dbReference type="InterPro" id="IPR035328">
    <property type="entry name" value="DUF3048_C"/>
</dbReference>
<sequence>MKREWRLAVLLGIVAIILLAGCGNKQADQELEEEPPVAMPAEEPEEPIVYPFSYPLTGIGTEEEHYKRPIMVMVENQAQARPQSGLHRADQVYEVLAEGDITRFLAVYQSDDPDVIGPVRSIRPYFVELGAGLDALIVHAGWSQEAMNIIARRKLAHFDQVYGDHAYYWRSSERRAPHNLYTSVELIRKGAEDKGYREDWNDPAFRFVDTIEAAAIEPGSEAHDISIPYYSSYHVSYHWNEEIGRYERHMLGEPHKDKETEEQLVADNILIIEASHRVVDDVGRRHVDVFGPGNGHLVQKGKIREVTWENRGGIIRALVQGEEVPLLPGKTWVQIVPVGTKLEVQGEGGSASTELEE</sequence>
<keyword evidence="3" id="KW-0449">Lipoprotein</keyword>
<keyword evidence="4" id="KW-1185">Reference proteome</keyword>
<accession>A0A8J4H7R5</accession>
<evidence type="ECO:0000259" key="1">
    <source>
        <dbReference type="Pfam" id="PF11258"/>
    </source>
</evidence>